<keyword evidence="3" id="KW-0378">Hydrolase</keyword>
<dbReference type="InterPro" id="IPR025491">
    <property type="entry name" value="DUF4382"/>
</dbReference>
<dbReference type="SUPFAM" id="SSF49452">
    <property type="entry name" value="Starch-binding domain-like"/>
    <property type="match status" value="1"/>
</dbReference>
<name>A0A1M6ZAZ1_9FLAO</name>
<evidence type="ECO:0000256" key="1">
    <source>
        <dbReference type="SAM" id="SignalP"/>
    </source>
</evidence>
<dbReference type="EMBL" id="FRBY01000001">
    <property type="protein sequence ID" value="SHL27651.1"/>
    <property type="molecule type" value="Genomic_DNA"/>
</dbReference>
<organism evidence="3 4">
    <name type="scientific">Flavobacterium saccharophilum</name>
    <dbReference type="NCBI Taxonomy" id="29534"/>
    <lineage>
        <taxon>Bacteria</taxon>
        <taxon>Pseudomonadati</taxon>
        <taxon>Bacteroidota</taxon>
        <taxon>Flavobacteriia</taxon>
        <taxon>Flavobacteriales</taxon>
        <taxon>Flavobacteriaceae</taxon>
        <taxon>Flavobacterium</taxon>
    </lineage>
</organism>
<evidence type="ECO:0000313" key="3">
    <source>
        <dbReference type="EMBL" id="SHL27651.1"/>
    </source>
</evidence>
<keyword evidence="3" id="KW-0645">Protease</keyword>
<gene>
    <name evidence="3" type="ORF">SAMN05444366_0193</name>
</gene>
<dbReference type="AlphaFoldDB" id="A0A1M6ZAZ1"/>
<evidence type="ECO:0000259" key="2">
    <source>
        <dbReference type="Pfam" id="PF14321"/>
    </source>
</evidence>
<dbReference type="PROSITE" id="PS51257">
    <property type="entry name" value="PROKAR_LIPOPROTEIN"/>
    <property type="match status" value="1"/>
</dbReference>
<keyword evidence="1" id="KW-0732">Signal</keyword>
<dbReference type="Pfam" id="PF14321">
    <property type="entry name" value="DUF4382"/>
    <property type="match status" value="1"/>
</dbReference>
<feature type="domain" description="DUF4382" evidence="2">
    <location>
        <begin position="35"/>
        <end position="178"/>
    </location>
</feature>
<accession>A0A1M6ZAZ1</accession>
<reference evidence="4" key="1">
    <citation type="submission" date="2016-11" db="EMBL/GenBank/DDBJ databases">
        <authorList>
            <person name="Varghese N."/>
            <person name="Submissions S."/>
        </authorList>
    </citation>
    <scope>NUCLEOTIDE SEQUENCE [LARGE SCALE GENOMIC DNA]</scope>
    <source>
        <strain evidence="4">DSM 1811</strain>
    </source>
</reference>
<dbReference type="InterPro" id="IPR013784">
    <property type="entry name" value="Carb-bd-like_fold"/>
</dbReference>
<dbReference type="Proteomes" id="UP000184121">
    <property type="component" value="Unassembled WGS sequence"/>
</dbReference>
<feature type="chain" id="PRO_5012252149" evidence="1">
    <location>
        <begin position="29"/>
        <end position="269"/>
    </location>
</feature>
<dbReference type="GO" id="GO:0004180">
    <property type="term" value="F:carboxypeptidase activity"/>
    <property type="evidence" value="ECO:0007669"/>
    <property type="project" value="UniProtKB-KW"/>
</dbReference>
<sequence length="269" mass="28634">MKKATLNFRIFLLTTLICLFITSCSSNDDNGSAQTSKVTVRMTDAPGDYEEVNVEVLDVKIKSTSETGEEGWVSIGNITPGIYNLLDLTGGVNVLLADNEVPSGFLGQIRLILGEHNTVKKDGVTYPLKTPSAQQSGLKLKVNQTLTGGATYDFLLDFDVEHSVVVETGGSGGYNLHPVIRVSTNATSGIIKGIVTPFTFQSLVSVQVGDTTVSAYTNETGAFQLNGIPAGTYTVTITPDITSEFPPLVVPNVVVVNGQISNMNTLILE</sequence>
<dbReference type="GO" id="GO:0030246">
    <property type="term" value="F:carbohydrate binding"/>
    <property type="evidence" value="ECO:0007669"/>
    <property type="project" value="InterPro"/>
</dbReference>
<keyword evidence="4" id="KW-1185">Reference proteome</keyword>
<dbReference type="STRING" id="29534.SAMN05444366_0193"/>
<keyword evidence="3" id="KW-0121">Carboxypeptidase</keyword>
<feature type="signal peptide" evidence="1">
    <location>
        <begin position="1"/>
        <end position="28"/>
    </location>
</feature>
<dbReference type="OrthoDB" id="2111471at2"/>
<evidence type="ECO:0000313" key="4">
    <source>
        <dbReference type="Proteomes" id="UP000184121"/>
    </source>
</evidence>
<proteinExistence type="predicted"/>
<protein>
    <submittedName>
        <fullName evidence="3">Carboxypeptidase regulatory-like domain-containing protein</fullName>
    </submittedName>
</protein>
<dbReference type="RefSeq" id="WP_072969798.1">
    <property type="nucleotide sequence ID" value="NZ_FRBY01000001.1"/>
</dbReference>
<dbReference type="Gene3D" id="2.60.40.1120">
    <property type="entry name" value="Carboxypeptidase-like, regulatory domain"/>
    <property type="match status" value="1"/>
</dbReference>